<organism evidence="2 3">
    <name type="scientific">Metarhizobium album</name>
    <dbReference type="NCBI Taxonomy" id="2182425"/>
    <lineage>
        <taxon>Bacteria</taxon>
        <taxon>Pseudomonadati</taxon>
        <taxon>Pseudomonadota</taxon>
        <taxon>Alphaproteobacteria</taxon>
        <taxon>Hyphomicrobiales</taxon>
        <taxon>Rhizobiaceae</taxon>
        <taxon>Metarhizobium</taxon>
    </lineage>
</organism>
<dbReference type="OrthoDB" id="9995962at2"/>
<protein>
    <submittedName>
        <fullName evidence="2">Uncharacterized protein</fullName>
    </submittedName>
</protein>
<evidence type="ECO:0000256" key="1">
    <source>
        <dbReference type="SAM" id="MobiDB-lite"/>
    </source>
</evidence>
<dbReference type="RefSeq" id="WP_109462469.1">
    <property type="nucleotide sequence ID" value="NZ_QFBC01000041.1"/>
</dbReference>
<dbReference type="Proteomes" id="UP000245252">
    <property type="component" value="Unassembled WGS sequence"/>
</dbReference>
<evidence type="ECO:0000313" key="2">
    <source>
        <dbReference type="EMBL" id="PWE52044.1"/>
    </source>
</evidence>
<proteinExistence type="predicted"/>
<name>A0A2U2DFJ0_9HYPH</name>
<evidence type="ECO:0000313" key="3">
    <source>
        <dbReference type="Proteomes" id="UP000245252"/>
    </source>
</evidence>
<dbReference type="AlphaFoldDB" id="A0A2U2DFJ0"/>
<reference evidence="2 3" key="1">
    <citation type="submission" date="2018-05" db="EMBL/GenBank/DDBJ databases">
        <title>The draft genome of strain NS-104.</title>
        <authorList>
            <person name="Hang P."/>
            <person name="Jiang J."/>
        </authorList>
    </citation>
    <scope>NUCLEOTIDE SEQUENCE [LARGE SCALE GENOMIC DNA]</scope>
    <source>
        <strain evidence="2 3">NS-104</strain>
    </source>
</reference>
<keyword evidence="3" id="KW-1185">Reference proteome</keyword>
<comment type="caution">
    <text evidence="2">The sequence shown here is derived from an EMBL/GenBank/DDBJ whole genome shotgun (WGS) entry which is preliminary data.</text>
</comment>
<feature type="compositionally biased region" description="Low complexity" evidence="1">
    <location>
        <begin position="56"/>
        <end position="71"/>
    </location>
</feature>
<accession>A0A2U2DFJ0</accession>
<gene>
    <name evidence="2" type="ORF">DEM27_33040</name>
</gene>
<dbReference type="EMBL" id="QFBC01000041">
    <property type="protein sequence ID" value="PWE52044.1"/>
    <property type="molecule type" value="Genomic_DNA"/>
</dbReference>
<feature type="region of interest" description="Disordered" evidence="1">
    <location>
        <begin position="56"/>
        <end position="85"/>
    </location>
</feature>
<sequence length="85" mass="9108">MSSIYLDGNCRLSSYGAKITGAKAVVTIHIHVNDHAALGFLLRELEEIRAAQMAPPASAKRSAKAKPMLALPKPPLQLPFLGDVE</sequence>